<dbReference type="NCBIfam" id="TIGR00211">
    <property type="entry name" value="glyS"/>
    <property type="match status" value="1"/>
</dbReference>
<dbReference type="AlphaFoldDB" id="A0AAU8JHM4"/>
<comment type="subunit">
    <text evidence="10">Tetramer of two alpha and two beta subunits.</text>
</comment>
<evidence type="ECO:0000259" key="11">
    <source>
        <dbReference type="Pfam" id="PF05746"/>
    </source>
</evidence>
<dbReference type="HAMAP" id="MF_00255">
    <property type="entry name" value="Gly_tRNA_synth_beta"/>
    <property type="match status" value="1"/>
</dbReference>
<protein>
    <recommendedName>
        <fullName evidence="10">Glycine--tRNA ligase beta subunit</fullName>
        <ecNumber evidence="10">6.1.1.14</ecNumber>
    </recommendedName>
    <alternativeName>
        <fullName evidence="10">Glycyl-tRNA synthetase beta subunit</fullName>
        <shortName evidence="10">GlyRS</shortName>
    </alternativeName>
</protein>
<dbReference type="SUPFAM" id="SSF109604">
    <property type="entry name" value="HD-domain/PDEase-like"/>
    <property type="match status" value="1"/>
</dbReference>
<evidence type="ECO:0000256" key="2">
    <source>
        <dbReference type="ARBA" id="ARBA00008226"/>
    </source>
</evidence>
<dbReference type="PROSITE" id="PS50861">
    <property type="entry name" value="AA_TRNA_LIGASE_II_GLYAB"/>
    <property type="match status" value="1"/>
</dbReference>
<dbReference type="PANTHER" id="PTHR30075:SF2">
    <property type="entry name" value="GLYCINE--TRNA LIGASE, CHLOROPLASTIC_MITOCHONDRIAL 2"/>
    <property type="match status" value="1"/>
</dbReference>
<dbReference type="PRINTS" id="PR01045">
    <property type="entry name" value="TRNASYNTHGB"/>
</dbReference>
<dbReference type="InterPro" id="IPR008909">
    <property type="entry name" value="DALR_anticod-bd"/>
</dbReference>
<evidence type="ECO:0000313" key="12">
    <source>
        <dbReference type="EMBL" id="XCM38030.1"/>
    </source>
</evidence>
<sequence>MTTFLLEVGTEELPASFVEPAISQWRSLIPGTLAENFLTPEATQVYGTPRRLAVLISGLPTQQPDREEEIKGPPAQAAFKDGKPTKAAEGFARKQGVELSDLEIRPTDKGDFVFVNKKITGRTTAEILTELVPQWINKLEGKRFMRWANGDLRFSRPLRWLVALLDREILQIAIENGSETLKSDRISSGHRVLHPQPVEIANAADYAETLRQAYIEVDPEKRQEKIIAEVKATAENVGGIAEISADLLTEVTNLVEWPTAVIGKFDDDFLILPPEVITTVMVTHQRYFPVLKNQTNGDKTGKQITELLPYFITISNGDPAKSAIIANGNERVIRARLADGQFFYKSDIAKPLESYVAQLETVTFQEKLGSVREKVNRIIKIASFITDQLSLSAEKAKDIQRAALLCKADLVSQMVYEFPELQGVMGEKYARISGETEAVATAIFEHYLPRGASDSLPDTITGQAIALADKLDTLVSIFGLGMLPTGSSDPFALRRAATAIVNIIWAADLPLNLYHLLEQAACEFSTIYPDTSPDLLSQLYDFFLQRIRTLLQEERGVDYDLVNAVLGENDPEYTERGLKDLLDLRDRALFLQSIRNNGILNNIYETVNRSSRLAKQGELDTIELEPKQAIEPKLFQKSSEQEFYDSLVQLVPKTQAAREARDYQKLVDALAEIAPTVSNFFDGPESVLVMDSDPAIQRNRLNLLGLLRNHARVLADFGAIVKS</sequence>
<evidence type="ECO:0000256" key="7">
    <source>
        <dbReference type="ARBA" id="ARBA00022917"/>
    </source>
</evidence>
<keyword evidence="5 10" id="KW-0547">Nucleotide-binding</keyword>
<evidence type="ECO:0000256" key="9">
    <source>
        <dbReference type="ARBA" id="ARBA00047937"/>
    </source>
</evidence>
<keyword evidence="6 10" id="KW-0067">ATP-binding</keyword>
<dbReference type="EMBL" id="CP159837">
    <property type="protein sequence ID" value="XCM38030.1"/>
    <property type="molecule type" value="Genomic_DNA"/>
</dbReference>
<name>A0AAU8JHM4_9CYAN</name>
<dbReference type="GO" id="GO:0005524">
    <property type="term" value="F:ATP binding"/>
    <property type="evidence" value="ECO:0007669"/>
    <property type="project" value="UniProtKB-UniRule"/>
</dbReference>
<dbReference type="Pfam" id="PF02092">
    <property type="entry name" value="tRNA_synt_2f"/>
    <property type="match status" value="1"/>
</dbReference>
<dbReference type="RefSeq" id="WP_354635693.1">
    <property type="nucleotide sequence ID" value="NZ_CP159837.1"/>
</dbReference>
<comment type="similarity">
    <text evidence="2 10">Belongs to the class-II aminoacyl-tRNA synthetase family.</text>
</comment>
<comment type="catalytic activity">
    <reaction evidence="9 10">
        <text>tRNA(Gly) + glycine + ATP = glycyl-tRNA(Gly) + AMP + diphosphate</text>
        <dbReference type="Rhea" id="RHEA:16013"/>
        <dbReference type="Rhea" id="RHEA-COMP:9664"/>
        <dbReference type="Rhea" id="RHEA-COMP:9683"/>
        <dbReference type="ChEBI" id="CHEBI:30616"/>
        <dbReference type="ChEBI" id="CHEBI:33019"/>
        <dbReference type="ChEBI" id="CHEBI:57305"/>
        <dbReference type="ChEBI" id="CHEBI:78442"/>
        <dbReference type="ChEBI" id="CHEBI:78522"/>
        <dbReference type="ChEBI" id="CHEBI:456215"/>
        <dbReference type="EC" id="6.1.1.14"/>
    </reaction>
</comment>
<dbReference type="GO" id="GO:0006426">
    <property type="term" value="P:glycyl-tRNA aminoacylation"/>
    <property type="evidence" value="ECO:0007669"/>
    <property type="project" value="UniProtKB-UniRule"/>
</dbReference>
<dbReference type="InterPro" id="IPR015944">
    <property type="entry name" value="Gly-tRNA-synth_bsu"/>
</dbReference>
<accession>A0AAU8JHM4</accession>
<keyword evidence="8 10" id="KW-0030">Aminoacyl-tRNA synthetase</keyword>
<dbReference type="EC" id="6.1.1.14" evidence="10"/>
<dbReference type="PANTHER" id="PTHR30075">
    <property type="entry name" value="GLYCYL-TRNA SYNTHETASE"/>
    <property type="match status" value="1"/>
</dbReference>
<reference evidence="12" key="1">
    <citation type="submission" date="2024-07" db="EMBL/GenBank/DDBJ databases">
        <authorList>
            <person name="Kim Y.J."/>
            <person name="Jeong J.Y."/>
        </authorList>
    </citation>
    <scope>NUCLEOTIDE SEQUENCE</scope>
    <source>
        <strain evidence="12">GIHE-MW2</strain>
    </source>
</reference>
<evidence type="ECO:0000256" key="10">
    <source>
        <dbReference type="HAMAP-Rule" id="MF_00255"/>
    </source>
</evidence>
<organism evidence="12">
    <name type="scientific">Planktothricoides raciborskii GIHE-MW2</name>
    <dbReference type="NCBI Taxonomy" id="2792601"/>
    <lineage>
        <taxon>Bacteria</taxon>
        <taxon>Bacillati</taxon>
        <taxon>Cyanobacteriota</taxon>
        <taxon>Cyanophyceae</taxon>
        <taxon>Oscillatoriophycideae</taxon>
        <taxon>Oscillatoriales</taxon>
        <taxon>Oscillatoriaceae</taxon>
        <taxon>Planktothricoides</taxon>
    </lineage>
</organism>
<gene>
    <name evidence="10 12" type="primary">glyS</name>
    <name evidence="12" type="ORF">ABWT76_000853</name>
</gene>
<keyword evidence="4 10" id="KW-0436">Ligase</keyword>
<dbReference type="Pfam" id="PF05746">
    <property type="entry name" value="DALR_1"/>
    <property type="match status" value="1"/>
</dbReference>
<dbReference type="GO" id="GO:0004820">
    <property type="term" value="F:glycine-tRNA ligase activity"/>
    <property type="evidence" value="ECO:0007669"/>
    <property type="project" value="UniProtKB-UniRule"/>
</dbReference>
<evidence type="ECO:0000256" key="6">
    <source>
        <dbReference type="ARBA" id="ARBA00022840"/>
    </source>
</evidence>
<evidence type="ECO:0000256" key="8">
    <source>
        <dbReference type="ARBA" id="ARBA00023146"/>
    </source>
</evidence>
<proteinExistence type="inferred from homology"/>
<evidence type="ECO:0000256" key="3">
    <source>
        <dbReference type="ARBA" id="ARBA00022490"/>
    </source>
</evidence>
<evidence type="ECO:0000256" key="1">
    <source>
        <dbReference type="ARBA" id="ARBA00004496"/>
    </source>
</evidence>
<evidence type="ECO:0000256" key="5">
    <source>
        <dbReference type="ARBA" id="ARBA00022741"/>
    </source>
</evidence>
<evidence type="ECO:0000256" key="4">
    <source>
        <dbReference type="ARBA" id="ARBA00022598"/>
    </source>
</evidence>
<comment type="subcellular location">
    <subcellularLocation>
        <location evidence="1 10">Cytoplasm</location>
    </subcellularLocation>
</comment>
<dbReference type="InterPro" id="IPR006194">
    <property type="entry name" value="Gly-tRNA-synth_heterodimer"/>
</dbReference>
<dbReference type="GO" id="GO:0006420">
    <property type="term" value="P:arginyl-tRNA aminoacylation"/>
    <property type="evidence" value="ECO:0007669"/>
    <property type="project" value="InterPro"/>
</dbReference>
<dbReference type="GO" id="GO:0005829">
    <property type="term" value="C:cytosol"/>
    <property type="evidence" value="ECO:0007669"/>
    <property type="project" value="TreeGrafter"/>
</dbReference>
<dbReference type="GO" id="GO:0004814">
    <property type="term" value="F:arginine-tRNA ligase activity"/>
    <property type="evidence" value="ECO:0007669"/>
    <property type="project" value="InterPro"/>
</dbReference>
<keyword evidence="3 10" id="KW-0963">Cytoplasm</keyword>
<keyword evidence="7 10" id="KW-0648">Protein biosynthesis</keyword>
<feature type="domain" description="DALR anticodon binding" evidence="11">
    <location>
        <begin position="611"/>
        <end position="709"/>
    </location>
</feature>